<evidence type="ECO:0000313" key="3">
    <source>
        <dbReference type="EMBL" id="GDY30858.1"/>
    </source>
</evidence>
<evidence type="ECO:0000256" key="1">
    <source>
        <dbReference type="SAM" id="MobiDB-lite"/>
    </source>
</evidence>
<feature type="transmembrane region" description="Helical" evidence="2">
    <location>
        <begin position="20"/>
        <end position="39"/>
    </location>
</feature>
<dbReference type="EMBL" id="BJFL01000010">
    <property type="protein sequence ID" value="GDY30858.1"/>
    <property type="molecule type" value="Genomic_DNA"/>
</dbReference>
<keyword evidence="2" id="KW-0812">Transmembrane</keyword>
<comment type="caution">
    <text evidence="3">The sequence shown here is derived from an EMBL/GenBank/DDBJ whole genome shotgun (WGS) entry which is preliminary data.</text>
</comment>
<dbReference type="RefSeq" id="WP_137813969.1">
    <property type="nucleotide sequence ID" value="NZ_BJFL01000010.1"/>
</dbReference>
<keyword evidence="4" id="KW-1185">Reference proteome</keyword>
<dbReference type="OrthoDB" id="123261at2"/>
<accession>A0A4D4J878</accession>
<sequence length="107" mass="12432">MPSAPPRVARRSDRAPRLRWNWWNLLLLVPLLMLVTPWFNHDQPRLAGLPFFYWYQFLYVPIGVICVAIVYLKTRTEPARTGEPDRLPVSDLDVATEGEDRDEGSQP</sequence>
<dbReference type="AlphaFoldDB" id="A0A4D4J878"/>
<protein>
    <recommendedName>
        <fullName evidence="5">DUF3311 domain-containing protein</fullName>
    </recommendedName>
</protein>
<feature type="region of interest" description="Disordered" evidence="1">
    <location>
        <begin position="79"/>
        <end position="107"/>
    </location>
</feature>
<evidence type="ECO:0008006" key="5">
    <source>
        <dbReference type="Google" id="ProtNLM"/>
    </source>
</evidence>
<gene>
    <name evidence="3" type="ORF">GTS_24910</name>
</gene>
<feature type="compositionally biased region" description="Basic and acidic residues" evidence="1">
    <location>
        <begin position="79"/>
        <end position="88"/>
    </location>
</feature>
<dbReference type="Proteomes" id="UP000298860">
    <property type="component" value="Unassembled WGS sequence"/>
</dbReference>
<keyword evidence="2" id="KW-1133">Transmembrane helix</keyword>
<dbReference type="InterPro" id="IPR021741">
    <property type="entry name" value="DUF3311"/>
</dbReference>
<dbReference type="Pfam" id="PF11755">
    <property type="entry name" value="DUF3311"/>
    <property type="match status" value="1"/>
</dbReference>
<feature type="compositionally biased region" description="Acidic residues" evidence="1">
    <location>
        <begin position="94"/>
        <end position="107"/>
    </location>
</feature>
<feature type="transmembrane region" description="Helical" evidence="2">
    <location>
        <begin position="51"/>
        <end position="72"/>
    </location>
</feature>
<keyword evidence="2" id="KW-0472">Membrane</keyword>
<organism evidence="3 4">
    <name type="scientific">Gandjariella thermophila</name>
    <dbReference type="NCBI Taxonomy" id="1931992"/>
    <lineage>
        <taxon>Bacteria</taxon>
        <taxon>Bacillati</taxon>
        <taxon>Actinomycetota</taxon>
        <taxon>Actinomycetes</taxon>
        <taxon>Pseudonocardiales</taxon>
        <taxon>Pseudonocardiaceae</taxon>
        <taxon>Gandjariella</taxon>
    </lineage>
</organism>
<name>A0A4D4J878_9PSEU</name>
<evidence type="ECO:0000313" key="4">
    <source>
        <dbReference type="Proteomes" id="UP000298860"/>
    </source>
</evidence>
<evidence type="ECO:0000256" key="2">
    <source>
        <dbReference type="SAM" id="Phobius"/>
    </source>
</evidence>
<proteinExistence type="predicted"/>
<reference evidence="4" key="1">
    <citation type="submission" date="2019-04" db="EMBL/GenBank/DDBJ databases">
        <title>Draft genome sequence of Pseudonocardiaceae bacterium SL3-2-4.</title>
        <authorList>
            <person name="Ningsih F."/>
            <person name="Yokota A."/>
            <person name="Sakai Y."/>
            <person name="Nanatani K."/>
            <person name="Yabe S."/>
            <person name="Oetari A."/>
            <person name="Sjamsuridzal W."/>
        </authorList>
    </citation>
    <scope>NUCLEOTIDE SEQUENCE [LARGE SCALE GENOMIC DNA]</scope>
    <source>
        <strain evidence="4">SL3-2-4</strain>
    </source>
</reference>